<proteinExistence type="predicted"/>
<evidence type="ECO:0000313" key="4">
    <source>
        <dbReference type="EMBL" id="CAB4621436.1"/>
    </source>
</evidence>
<evidence type="ECO:0000313" key="1">
    <source>
        <dbReference type="EMBL" id="CAB4335374.1"/>
    </source>
</evidence>
<evidence type="ECO:0000313" key="6">
    <source>
        <dbReference type="EMBL" id="CAB4809788.1"/>
    </source>
</evidence>
<evidence type="ECO:0000313" key="2">
    <source>
        <dbReference type="EMBL" id="CAB4371394.1"/>
    </source>
</evidence>
<evidence type="ECO:0000313" key="8">
    <source>
        <dbReference type="EMBL" id="CAB5074703.1"/>
    </source>
</evidence>
<protein>
    <submittedName>
        <fullName evidence="1">Unannotated protein</fullName>
    </submittedName>
</protein>
<dbReference type="EMBL" id="CAEZTY010000011">
    <property type="protein sequence ID" value="CAB4579570.1"/>
    <property type="molecule type" value="Genomic_DNA"/>
</dbReference>
<dbReference type="EMBL" id="CAFAAM010000144">
    <property type="protein sequence ID" value="CAB4809788.1"/>
    <property type="molecule type" value="Genomic_DNA"/>
</dbReference>
<organism evidence="1">
    <name type="scientific">freshwater metagenome</name>
    <dbReference type="NCBI Taxonomy" id="449393"/>
    <lineage>
        <taxon>unclassified sequences</taxon>
        <taxon>metagenomes</taxon>
        <taxon>ecological metagenomes</taxon>
    </lineage>
</organism>
<dbReference type="EMBL" id="CAEZXY010000019">
    <property type="protein sequence ID" value="CAB4703205.1"/>
    <property type="molecule type" value="Genomic_DNA"/>
</dbReference>
<dbReference type="EMBL" id="CAEZVC010000040">
    <property type="protein sequence ID" value="CAB4621436.1"/>
    <property type="molecule type" value="Genomic_DNA"/>
</dbReference>
<evidence type="ECO:0000313" key="3">
    <source>
        <dbReference type="EMBL" id="CAB4579570.1"/>
    </source>
</evidence>
<dbReference type="EMBL" id="CAESAL010000012">
    <property type="protein sequence ID" value="CAB4335374.1"/>
    <property type="molecule type" value="Genomic_DNA"/>
</dbReference>
<dbReference type="EMBL" id="CAFBRD010000011">
    <property type="protein sequence ID" value="CAB5074703.1"/>
    <property type="molecule type" value="Genomic_DNA"/>
</dbReference>
<gene>
    <name evidence="3" type="ORF">UFOPK1762_00487</name>
    <name evidence="4" type="ORF">UFOPK1906_00803</name>
    <name evidence="5" type="ORF">UFOPK2624_00667</name>
    <name evidence="6" type="ORF">UFOPK3010_01077</name>
    <name evidence="1" type="ORF">UFOPK3331_00537</name>
    <name evidence="7" type="ORF">UFOPK3785_00731</name>
    <name evidence="2" type="ORF">UFOPK4201_00794</name>
    <name evidence="8" type="ORF">UFOPK4371_00357</name>
</gene>
<dbReference type="EMBL" id="CAEUNJ010000028">
    <property type="protein sequence ID" value="CAB4371394.1"/>
    <property type="molecule type" value="Genomic_DNA"/>
</dbReference>
<accession>A0A6J5YYP0</accession>
<sequence length="92" mass="10414">MTDQPSPRWMLAGAVAVVRHPSLWATALRQLFRLAPSGWWKRAPFLPLPDAAYLKFRLVTAYGGSGGDPQPKDLITYLHWCRAWPEVTSKTH</sequence>
<dbReference type="AlphaFoldDB" id="A0A6J5YYP0"/>
<name>A0A6J5YYP0_9ZZZZ</name>
<dbReference type="EMBL" id="CAFBNJ010000029">
    <property type="protein sequence ID" value="CAB4949390.1"/>
    <property type="molecule type" value="Genomic_DNA"/>
</dbReference>
<reference evidence="1" key="1">
    <citation type="submission" date="2020-05" db="EMBL/GenBank/DDBJ databases">
        <authorList>
            <person name="Chiriac C."/>
            <person name="Salcher M."/>
            <person name="Ghai R."/>
            <person name="Kavagutti S V."/>
        </authorList>
    </citation>
    <scope>NUCLEOTIDE SEQUENCE</scope>
</reference>
<evidence type="ECO:0000313" key="7">
    <source>
        <dbReference type="EMBL" id="CAB4949390.1"/>
    </source>
</evidence>
<evidence type="ECO:0000313" key="5">
    <source>
        <dbReference type="EMBL" id="CAB4703205.1"/>
    </source>
</evidence>